<keyword evidence="6" id="KW-1185">Reference proteome</keyword>
<sequence length="299" mass="32093">MTTEQGLVEDTTLAAEPKPDTKPEPEPETRAETEPEPETRAETESVPETRAEEQAEARAKERADERAEEPAKDQAQARAEERAEAQARAEEQAQARAEEQAEASEAEGGAGRTVGAKGARWRGVAVGAVLALVLAATGGAAVVQWLTADRLQGQLAPLEHDRQLRLEVSGAAGAFATTLLSYDYKDLQTTRGQVIAMTAGDFLATYDEAFGGPMEQVIIKLEAVSKATVREVYLSEVDEVSAKALISVDQQVTSKEAVRNVLGTHLKLVMIKQKGVWKVSDVTVLGAAKETETKLGKDD</sequence>
<dbReference type="PANTHER" id="PTHR37042">
    <property type="entry name" value="OUTER MEMBRANE PROTEIN RV1973"/>
    <property type="match status" value="1"/>
</dbReference>
<keyword evidence="2 4" id="KW-0472">Membrane</keyword>
<evidence type="ECO:0000256" key="2">
    <source>
        <dbReference type="ARBA" id="ARBA00023136"/>
    </source>
</evidence>
<reference evidence="5 6" key="1">
    <citation type="submission" date="2020-08" db="EMBL/GenBank/DDBJ databases">
        <title>Sequencing the genomes of 1000 actinobacteria strains.</title>
        <authorList>
            <person name="Klenk H.-P."/>
        </authorList>
    </citation>
    <scope>NUCLEOTIDE SEQUENCE [LARGE SCALE GENOMIC DNA]</scope>
    <source>
        <strain evidence="5 6">DSM 44320</strain>
    </source>
</reference>
<dbReference type="GO" id="GO:0016020">
    <property type="term" value="C:membrane"/>
    <property type="evidence" value="ECO:0007669"/>
    <property type="project" value="UniProtKB-SubCell"/>
</dbReference>
<dbReference type="GeneID" id="95394407"/>
<comment type="caution">
    <text evidence="5">The sequence shown here is derived from an EMBL/GenBank/DDBJ whole genome shotgun (WGS) entry which is preliminary data.</text>
</comment>
<evidence type="ECO:0000256" key="3">
    <source>
        <dbReference type="SAM" id="MobiDB-lite"/>
    </source>
</evidence>
<gene>
    <name evidence="5" type="ORF">FHR33_008225</name>
</gene>
<keyword evidence="4" id="KW-1133">Transmembrane helix</keyword>
<dbReference type="RefSeq" id="WP_183659301.1">
    <property type="nucleotide sequence ID" value="NZ_BAAAXX010000067.1"/>
</dbReference>
<dbReference type="PANTHER" id="PTHR37042:SF4">
    <property type="entry name" value="OUTER MEMBRANE PROTEIN RV1973"/>
    <property type="match status" value="1"/>
</dbReference>
<dbReference type="EMBL" id="JACIBV010000001">
    <property type="protein sequence ID" value="MBB3732365.1"/>
    <property type="molecule type" value="Genomic_DNA"/>
</dbReference>
<dbReference type="Proteomes" id="UP000579945">
    <property type="component" value="Unassembled WGS sequence"/>
</dbReference>
<keyword evidence="5" id="KW-0966">Cell projection</keyword>
<evidence type="ECO:0000313" key="5">
    <source>
        <dbReference type="EMBL" id="MBB3732365.1"/>
    </source>
</evidence>
<feature type="compositionally biased region" description="Basic and acidic residues" evidence="3">
    <location>
        <begin position="17"/>
        <end position="72"/>
    </location>
</feature>
<proteinExistence type="predicted"/>
<dbReference type="AlphaFoldDB" id="A0A7W5VEU1"/>
<accession>A0A7W5VEU1</accession>
<evidence type="ECO:0000256" key="4">
    <source>
        <dbReference type="SAM" id="Phobius"/>
    </source>
</evidence>
<keyword evidence="5" id="KW-0969">Cilium</keyword>
<protein>
    <submittedName>
        <fullName evidence="5">Flagellar biosynthesis GTPase FlhF</fullName>
    </submittedName>
</protein>
<comment type="subcellular location">
    <subcellularLocation>
        <location evidence="1">Membrane</location>
    </subcellularLocation>
</comment>
<evidence type="ECO:0000256" key="1">
    <source>
        <dbReference type="ARBA" id="ARBA00004370"/>
    </source>
</evidence>
<feature type="transmembrane region" description="Helical" evidence="4">
    <location>
        <begin position="124"/>
        <end position="146"/>
    </location>
</feature>
<feature type="region of interest" description="Disordered" evidence="3">
    <location>
        <begin position="1"/>
        <end position="114"/>
    </location>
</feature>
<feature type="compositionally biased region" description="Basic and acidic residues" evidence="3">
    <location>
        <begin position="78"/>
        <end position="99"/>
    </location>
</feature>
<organism evidence="5 6">
    <name type="scientific">Nonomuraea dietziae</name>
    <dbReference type="NCBI Taxonomy" id="65515"/>
    <lineage>
        <taxon>Bacteria</taxon>
        <taxon>Bacillati</taxon>
        <taxon>Actinomycetota</taxon>
        <taxon>Actinomycetes</taxon>
        <taxon>Streptosporangiales</taxon>
        <taxon>Streptosporangiaceae</taxon>
        <taxon>Nonomuraea</taxon>
    </lineage>
</organism>
<evidence type="ECO:0000313" key="6">
    <source>
        <dbReference type="Proteomes" id="UP000579945"/>
    </source>
</evidence>
<keyword evidence="4" id="KW-0812">Transmembrane</keyword>
<name>A0A7W5VEU1_9ACTN</name>
<keyword evidence="5" id="KW-0282">Flagellum</keyword>